<dbReference type="EMBL" id="CP116967">
    <property type="protein sequence ID" value="WNM57277.1"/>
    <property type="molecule type" value="Genomic_DNA"/>
</dbReference>
<sequence length="155" mass="17710">MRNNCTLGVVGFCLLLGACASQHSPNNNVDEQVDLYLSTLDDKHFVWCELDLEQCRRDFEAWKLTTQGLSLIKEFERENTGQPDNTQHLPNVFRTRFVEEGQLGEEMVDQDGKGQSFDRDPKGLGRSYWTTDQNGNPRQEGMSMTPKIHGPQSMR</sequence>
<protein>
    <recommendedName>
        <fullName evidence="4">Lipoprotein</fullName>
    </recommendedName>
</protein>
<dbReference type="RefSeq" id="WP_312641576.1">
    <property type="nucleotide sequence ID" value="NZ_CP116967.1"/>
</dbReference>
<proteinExistence type="predicted"/>
<reference evidence="2 3" key="1">
    <citation type="submission" date="2023-01" db="EMBL/GenBank/DDBJ databases">
        <title>Cultivation and genomic characterization of new, ubiquitous marine nitrite-oxidizing bacteria from the Nitrospirales.</title>
        <authorList>
            <person name="Mueller A.J."/>
            <person name="Daebeler A."/>
            <person name="Herbold C.W."/>
            <person name="Kirkegaard R.H."/>
            <person name="Daims H."/>
        </authorList>
    </citation>
    <scope>NUCLEOTIDE SEQUENCE [LARGE SCALE GENOMIC DNA]</scope>
    <source>
        <strain evidence="2 3">VA</strain>
    </source>
</reference>
<dbReference type="AlphaFoldDB" id="A0AA96GA54"/>
<keyword evidence="3" id="KW-1185">Reference proteome</keyword>
<accession>A0AA96GA54</accession>
<organism evidence="2 3">
    <name type="scientific">Candidatus Nitrospira allomarina</name>
    <dbReference type="NCBI Taxonomy" id="3020900"/>
    <lineage>
        <taxon>Bacteria</taxon>
        <taxon>Pseudomonadati</taxon>
        <taxon>Nitrospirota</taxon>
        <taxon>Nitrospiria</taxon>
        <taxon>Nitrospirales</taxon>
        <taxon>Nitrospiraceae</taxon>
        <taxon>Nitrospira</taxon>
    </lineage>
</organism>
<dbReference type="Proteomes" id="UP001302719">
    <property type="component" value="Chromosome"/>
</dbReference>
<feature type="compositionally biased region" description="Basic and acidic residues" evidence="1">
    <location>
        <begin position="110"/>
        <end position="123"/>
    </location>
</feature>
<evidence type="ECO:0000256" key="1">
    <source>
        <dbReference type="SAM" id="MobiDB-lite"/>
    </source>
</evidence>
<evidence type="ECO:0008006" key="4">
    <source>
        <dbReference type="Google" id="ProtNLM"/>
    </source>
</evidence>
<dbReference type="PROSITE" id="PS51257">
    <property type="entry name" value="PROKAR_LIPOPROTEIN"/>
    <property type="match status" value="1"/>
</dbReference>
<feature type="compositionally biased region" description="Polar residues" evidence="1">
    <location>
        <begin position="128"/>
        <end position="137"/>
    </location>
</feature>
<gene>
    <name evidence="2" type="ORF">PP769_15045</name>
</gene>
<evidence type="ECO:0000313" key="2">
    <source>
        <dbReference type="EMBL" id="WNM57277.1"/>
    </source>
</evidence>
<evidence type="ECO:0000313" key="3">
    <source>
        <dbReference type="Proteomes" id="UP001302719"/>
    </source>
</evidence>
<feature type="region of interest" description="Disordered" evidence="1">
    <location>
        <begin position="104"/>
        <end position="155"/>
    </location>
</feature>
<name>A0AA96GA54_9BACT</name>
<dbReference type="KEGG" id="nall:PP769_15045"/>